<feature type="domain" description="Reverse transcriptase zinc-binding" evidence="1">
    <location>
        <begin position="36"/>
        <end position="116"/>
    </location>
</feature>
<dbReference type="InterPro" id="IPR026960">
    <property type="entry name" value="RVT-Znf"/>
</dbReference>
<organism evidence="2">
    <name type="scientific">Glycine soja</name>
    <name type="common">Wild soybean</name>
    <dbReference type="NCBI Taxonomy" id="3848"/>
    <lineage>
        <taxon>Eukaryota</taxon>
        <taxon>Viridiplantae</taxon>
        <taxon>Streptophyta</taxon>
        <taxon>Embryophyta</taxon>
        <taxon>Tracheophyta</taxon>
        <taxon>Spermatophyta</taxon>
        <taxon>Magnoliopsida</taxon>
        <taxon>eudicotyledons</taxon>
        <taxon>Gunneridae</taxon>
        <taxon>Pentapetalae</taxon>
        <taxon>rosids</taxon>
        <taxon>fabids</taxon>
        <taxon>Fabales</taxon>
        <taxon>Fabaceae</taxon>
        <taxon>Papilionoideae</taxon>
        <taxon>50 kb inversion clade</taxon>
        <taxon>NPAAA clade</taxon>
        <taxon>indigoferoid/millettioid clade</taxon>
        <taxon>Phaseoleae</taxon>
        <taxon>Glycine</taxon>
        <taxon>Glycine subgen. Soja</taxon>
    </lineage>
</organism>
<evidence type="ECO:0000259" key="1">
    <source>
        <dbReference type="Pfam" id="PF13966"/>
    </source>
</evidence>
<dbReference type="Pfam" id="PF13966">
    <property type="entry name" value="zf-RVT"/>
    <property type="match status" value="1"/>
</dbReference>
<gene>
    <name evidence="2" type="ORF">glysoja_036973</name>
</gene>
<dbReference type="AlphaFoldDB" id="A0A0B2RPK0"/>
<protein>
    <recommendedName>
        <fullName evidence="1">Reverse transcriptase zinc-binding domain-containing protein</fullName>
    </recommendedName>
</protein>
<reference evidence="2" key="1">
    <citation type="submission" date="2014-07" db="EMBL/GenBank/DDBJ databases">
        <title>Identification of a novel salt tolerance gene in wild soybean by whole-genome sequencing.</title>
        <authorList>
            <person name="Lam H.-M."/>
            <person name="Qi X."/>
            <person name="Li M.-W."/>
            <person name="Liu X."/>
            <person name="Xie M."/>
            <person name="Ni M."/>
            <person name="Xu X."/>
        </authorList>
    </citation>
    <scope>NUCLEOTIDE SEQUENCE [LARGE SCALE GENOMIC DNA]</scope>
    <source>
        <tissue evidence="2">Root</tissue>
    </source>
</reference>
<dbReference type="Proteomes" id="UP000053555">
    <property type="component" value="Unassembled WGS sequence"/>
</dbReference>
<name>A0A0B2RPK0_GLYSO</name>
<evidence type="ECO:0000313" key="2">
    <source>
        <dbReference type="EMBL" id="KHN36426.1"/>
    </source>
</evidence>
<dbReference type="EMBL" id="KN647619">
    <property type="protein sequence ID" value="KHN36426.1"/>
    <property type="molecule type" value="Genomic_DNA"/>
</dbReference>
<accession>A0A0B2RPK0</accession>
<sequence length="204" mass="23197">MFAGLAHDIAKFHVSLNGGDDNLIWSSSSDGQLTRKEAYRFFFPNDNVAHSFFSILWDSSIPPSKSFIIWRAFHGKLPTDENLPRRITILACSLYLAKEESSKHLFLNSSFATHLWSWIGTLLLKQIDTSSIPSLLNVVSCHGSKKIKIVKLAAITFVFWSIWYCKNQTRFDNFLPGINNIICSLGGQQHDCLWQQLYRGISNP</sequence>
<proteinExistence type="predicted"/>